<feature type="compositionally biased region" description="Acidic residues" evidence="8">
    <location>
        <begin position="1384"/>
        <end position="1404"/>
    </location>
</feature>
<keyword evidence="12" id="KW-0282">Flagellum</keyword>
<evidence type="ECO:0000256" key="2">
    <source>
        <dbReference type="ARBA" id="ARBA00022574"/>
    </source>
</evidence>
<accession>A0A5N5SJ28</accession>
<dbReference type="Gene3D" id="2.130.10.10">
    <property type="entry name" value="YVTN repeat-like/Quinoprotein amine dehydrogenase"/>
    <property type="match status" value="2"/>
</dbReference>
<dbReference type="OrthoDB" id="10258787at2759"/>
<evidence type="ECO:0000313" key="13">
    <source>
        <dbReference type="Proteomes" id="UP000326759"/>
    </source>
</evidence>
<dbReference type="GO" id="GO:0035721">
    <property type="term" value="P:intraciliary retrograde transport"/>
    <property type="evidence" value="ECO:0007669"/>
    <property type="project" value="TreeGrafter"/>
</dbReference>
<keyword evidence="5" id="KW-0969">Cilium</keyword>
<dbReference type="EMBL" id="SEYY01025046">
    <property type="protein sequence ID" value="KAB7493708.1"/>
    <property type="molecule type" value="Genomic_DNA"/>
</dbReference>
<feature type="domain" description="IFT140 first beta-propeller" evidence="9">
    <location>
        <begin position="3"/>
        <end position="400"/>
    </location>
</feature>
<feature type="compositionally biased region" description="Basic and acidic residues" evidence="8">
    <location>
        <begin position="631"/>
        <end position="644"/>
    </location>
</feature>
<dbReference type="Pfam" id="PF24762">
    <property type="entry name" value="TPR_IF140-IFT172"/>
    <property type="match status" value="1"/>
</dbReference>
<dbReference type="InterPro" id="IPR001680">
    <property type="entry name" value="WD40_rpt"/>
</dbReference>
<dbReference type="Pfam" id="PF23383">
    <property type="entry name" value="Beta-prop_IFT140_1st"/>
    <property type="match status" value="1"/>
</dbReference>
<keyword evidence="4" id="KW-0802">TPR repeat</keyword>
<dbReference type="InterPro" id="IPR036322">
    <property type="entry name" value="WD40_repeat_dom_sf"/>
</dbReference>
<evidence type="ECO:0000256" key="6">
    <source>
        <dbReference type="ARBA" id="ARBA00023273"/>
    </source>
</evidence>
<dbReference type="FunFam" id="1.25.40.470:FF:000028">
    <property type="entry name" value="Intraflagellar transport protein 140-like protein"/>
    <property type="match status" value="1"/>
</dbReference>
<evidence type="ECO:0000256" key="4">
    <source>
        <dbReference type="ARBA" id="ARBA00022803"/>
    </source>
</evidence>
<dbReference type="InterPro" id="IPR056168">
    <property type="entry name" value="TPR_IF140/IFT172/WDR19"/>
</dbReference>
<feature type="region of interest" description="Disordered" evidence="8">
    <location>
        <begin position="1372"/>
        <end position="1423"/>
    </location>
</feature>
<dbReference type="Gene3D" id="1.25.40.470">
    <property type="match status" value="2"/>
</dbReference>
<evidence type="ECO:0000256" key="1">
    <source>
        <dbReference type="ARBA" id="ARBA00004138"/>
    </source>
</evidence>
<comment type="caution">
    <text evidence="12">The sequence shown here is derived from an EMBL/GenBank/DDBJ whole genome shotgun (WGS) entry which is preliminary data.</text>
</comment>
<proteinExistence type="predicted"/>
<dbReference type="FunFam" id="1.25.40.470:FF:000011">
    <property type="entry name" value="Intraflagellar transport protein 140"/>
    <property type="match status" value="1"/>
</dbReference>
<evidence type="ECO:0000313" key="12">
    <source>
        <dbReference type="EMBL" id="KAB7493708.1"/>
    </source>
</evidence>
<evidence type="ECO:0000259" key="11">
    <source>
        <dbReference type="Pfam" id="PF24762"/>
    </source>
</evidence>
<dbReference type="InterPro" id="IPR056155">
    <property type="entry name" value="Beta-prop_IFT140_2nd"/>
</dbReference>
<evidence type="ECO:0000256" key="7">
    <source>
        <dbReference type="PROSITE-ProRule" id="PRU00221"/>
    </source>
</evidence>
<dbReference type="PROSITE" id="PS50082">
    <property type="entry name" value="WD_REPEATS_2"/>
    <property type="match status" value="1"/>
</dbReference>
<keyword evidence="13" id="KW-1185">Reference proteome</keyword>
<dbReference type="SUPFAM" id="SSF50978">
    <property type="entry name" value="WD40 repeat-like"/>
    <property type="match status" value="2"/>
</dbReference>
<organism evidence="12 13">
    <name type="scientific">Armadillidium nasatum</name>
    <dbReference type="NCBI Taxonomy" id="96803"/>
    <lineage>
        <taxon>Eukaryota</taxon>
        <taxon>Metazoa</taxon>
        <taxon>Ecdysozoa</taxon>
        <taxon>Arthropoda</taxon>
        <taxon>Crustacea</taxon>
        <taxon>Multicrustacea</taxon>
        <taxon>Malacostraca</taxon>
        <taxon>Eumalacostraca</taxon>
        <taxon>Peracarida</taxon>
        <taxon>Isopoda</taxon>
        <taxon>Oniscidea</taxon>
        <taxon>Crinocheta</taxon>
        <taxon>Armadillidiidae</taxon>
        <taxon>Armadillidium</taxon>
    </lineage>
</organism>
<gene>
    <name evidence="12" type="ORF">Anas_08089</name>
</gene>
<dbReference type="GO" id="GO:0036064">
    <property type="term" value="C:ciliary basal body"/>
    <property type="evidence" value="ECO:0007669"/>
    <property type="project" value="TreeGrafter"/>
</dbReference>
<feature type="repeat" description="WD" evidence="7">
    <location>
        <begin position="106"/>
        <end position="147"/>
    </location>
</feature>
<sequence length="1423" mass="160046">MSLYFESIVETPFKNVINTHLAWHPQASCLAVAAYSEEKGGIVCVFTGETNINKGKVCEDVEIPPHPTAQVTVIAWHPFKRILAIGWESGELFIYNDHEHELHEIQSLHRSPLSVLHFSSGGKRLVTADTSGSVVGWNADNNGNVQTSFSHELKDPLSQIVFRVSVSADRMAAAMDINSWRPRTGHKRMTFMSTNKDNLNFFLGSTSGVVYHINEAGNCNQVLQAEGGVKRLLHHSGRNLLVVITEGLVLGQFSVEIDGSVRELNKVKLSGRSTEIQVTWATEGLLAVSTGDGFVRLWNLDSGDNFVLDLREPLGYKTQEHVLCISYSGAKRTLCAGTNMGNIAMWKHEESPETESDPEKEWKLQPPAALTGAVTQIAWGSSLNLLAANTVKEVYILNEKDMVGSFKDKVSVVQVSPTQLIVEVFSSKSVLDVKTDIQVRGVSNTNEHIVVWNNKRMVVYEINTLSSNTRIIDSFSCESDAAVMHENSIFSIEGSSIQVRSFQGTVKQTLSFQVQEGEPVALDVCGNFLVVGTLYGTIKLWDLSRREAKIHHQGKQVNDTARDFGEIISVHCNCNGTRVSIAVAQTSLLPDPKLYIWDIENDIFTFFNFATGKPEDDDTESMVPPNSADSRNSHEVMHQDRTKRETAKEVGGRFVIRHSWDAEDSRLLVCEAKSQVKEKEKKNPYGKKPAKKEKASTLLVSIFVTSEHGMIVYDAFSMLPDYSRFLGVHVPFLYLINSPEKRSKFDSDVVTQKVMRDFVGLEEADKVTRDAMLNFSFFLSIGNMDEAFKSIKSIKSETVWENMAKMCVKTKRLDVASLCLGNMGHARGARALRFAMNEPQLDAKVAMLALQLGMIEEAERLYKSCGRFDLINKMYQDAGVWSKALETAERDDRIHLRSTHYNYAKHLENKGDLSGAINHYEKSDTYRFEVPRMLFDELPTLEDYIMHTDDRGLRRWWAQYLESTGEMETALQFYEAAGDHLSLVRVYCYCNNLDKAADIANATGDRAACYHLARQYENVDQVKEAIHFFSRAQAYGNAIRICKENSFDDQLMNLALVAGPQEQIDAARYFLTSERPQVNKSVMLYHKAGLISKAVDLAFKSGQTNTPDPSVIRRCAEYFNSLGQYDRAVHLLVTGKQYIEALDLCIQHNVRVTEELAERFTLPSDERSRNEILEKVAECAYAQENYKLATKKFTQAGNKVKAMKCLLKSGDTERIVYFANVCRQRDIYIMAANYLQTLDLRKEPENYEKACVALKEAYKCIANSDEQQANEKKEEIMFKLEKVQQFVELKMLLNGTDRENAIRVLYEMLSEPNIDSAVRKGDIYATLIENHANSGNYKVALGILQEMKSKIPKVNPSYYVSTEVLQNIGRATGMPFDDKNNLDEGSEEEGAMSEEEVIDEEEDGPGTATGHRLPFLNGSAKFL</sequence>
<dbReference type="GO" id="GO:0005930">
    <property type="term" value="C:axoneme"/>
    <property type="evidence" value="ECO:0007669"/>
    <property type="project" value="TreeGrafter"/>
</dbReference>
<dbReference type="Proteomes" id="UP000326759">
    <property type="component" value="Unassembled WGS sequence"/>
</dbReference>
<evidence type="ECO:0000256" key="8">
    <source>
        <dbReference type="SAM" id="MobiDB-lite"/>
    </source>
</evidence>
<feature type="domain" description="IF140/IFT172/WDR19 TPR" evidence="11">
    <location>
        <begin position="782"/>
        <end position="1246"/>
    </location>
</feature>
<evidence type="ECO:0000259" key="10">
    <source>
        <dbReference type="Pfam" id="PF23385"/>
    </source>
</evidence>
<protein>
    <submittedName>
        <fullName evidence="12">Intraflagellar transport protein</fullName>
    </submittedName>
</protein>
<evidence type="ECO:0000256" key="3">
    <source>
        <dbReference type="ARBA" id="ARBA00022737"/>
    </source>
</evidence>
<keyword evidence="2 7" id="KW-0853">WD repeat</keyword>
<feature type="region of interest" description="Disordered" evidence="8">
    <location>
        <begin position="615"/>
        <end position="644"/>
    </location>
</feature>
<keyword evidence="3" id="KW-0677">Repeat</keyword>
<dbReference type="SMART" id="SM00320">
    <property type="entry name" value="WD40"/>
    <property type="match status" value="5"/>
</dbReference>
<dbReference type="Pfam" id="PF23385">
    <property type="entry name" value="Beta-prop_IFT140_2nd"/>
    <property type="match status" value="1"/>
</dbReference>
<dbReference type="InterPro" id="IPR056154">
    <property type="entry name" value="Beta-prop_IFT140_1st"/>
</dbReference>
<evidence type="ECO:0000259" key="9">
    <source>
        <dbReference type="Pfam" id="PF23383"/>
    </source>
</evidence>
<dbReference type="InterPro" id="IPR015943">
    <property type="entry name" value="WD40/YVTN_repeat-like_dom_sf"/>
</dbReference>
<dbReference type="InterPro" id="IPR011990">
    <property type="entry name" value="TPR-like_helical_dom_sf"/>
</dbReference>
<dbReference type="SUPFAM" id="SSF48452">
    <property type="entry name" value="TPR-like"/>
    <property type="match status" value="1"/>
</dbReference>
<dbReference type="PANTHER" id="PTHR15722">
    <property type="entry name" value="IFT140/172-RELATED"/>
    <property type="match status" value="1"/>
</dbReference>
<keyword evidence="6" id="KW-0966">Cell projection</keyword>
<dbReference type="PANTHER" id="PTHR15722:SF7">
    <property type="entry name" value="INTRAFLAGELLAR TRANSPORT PROTEIN 140 HOMOLOG"/>
    <property type="match status" value="1"/>
</dbReference>
<dbReference type="GO" id="GO:0030991">
    <property type="term" value="C:intraciliary transport particle A"/>
    <property type="evidence" value="ECO:0007669"/>
    <property type="project" value="TreeGrafter"/>
</dbReference>
<comment type="subcellular location">
    <subcellularLocation>
        <location evidence="1">Cell projection</location>
        <location evidence="1">Cilium</location>
    </subcellularLocation>
</comment>
<name>A0A5N5SJ28_9CRUS</name>
<reference evidence="12 13" key="1">
    <citation type="journal article" date="2019" name="PLoS Biol.">
        <title>Sex chromosomes control vertical transmission of feminizing Wolbachia symbionts in an isopod.</title>
        <authorList>
            <person name="Becking T."/>
            <person name="Chebbi M.A."/>
            <person name="Giraud I."/>
            <person name="Moumen B."/>
            <person name="Laverre T."/>
            <person name="Caubet Y."/>
            <person name="Peccoud J."/>
            <person name="Gilbert C."/>
            <person name="Cordaux R."/>
        </authorList>
    </citation>
    <scope>NUCLEOTIDE SEQUENCE [LARGE SCALE GENOMIC DNA]</scope>
    <source>
        <strain evidence="12">ANa2</strain>
        <tissue evidence="12">Whole body excluding digestive tract and cuticle</tissue>
    </source>
</reference>
<evidence type="ECO:0000256" key="5">
    <source>
        <dbReference type="ARBA" id="ARBA00023069"/>
    </source>
</evidence>
<feature type="domain" description="IFT140 second beta-propeller" evidence="10">
    <location>
        <begin position="408"/>
        <end position="737"/>
    </location>
</feature>